<comment type="similarity">
    <text evidence="1">Belongs to the sulfatase family.</text>
</comment>
<organism evidence="7 8">
    <name type="scientific">Olivibacter ginsenosidimutans</name>
    <dbReference type="NCBI Taxonomy" id="1176537"/>
    <lineage>
        <taxon>Bacteria</taxon>
        <taxon>Pseudomonadati</taxon>
        <taxon>Bacteroidota</taxon>
        <taxon>Sphingobacteriia</taxon>
        <taxon>Sphingobacteriales</taxon>
        <taxon>Sphingobacteriaceae</taxon>
        <taxon>Olivibacter</taxon>
    </lineage>
</organism>
<evidence type="ECO:0000256" key="1">
    <source>
        <dbReference type="ARBA" id="ARBA00008779"/>
    </source>
</evidence>
<dbReference type="RefSeq" id="WP_345232367.1">
    <property type="nucleotide sequence ID" value="NZ_BAABIQ010000038.1"/>
</dbReference>
<comment type="caution">
    <text evidence="7">The sequence shown here is derived from an EMBL/GenBank/DDBJ whole genome shotgun (WGS) entry which is preliminary data.</text>
</comment>
<keyword evidence="8" id="KW-1185">Reference proteome</keyword>
<evidence type="ECO:0000256" key="3">
    <source>
        <dbReference type="ARBA" id="ARBA00022801"/>
    </source>
</evidence>
<accession>A0ABP9BQ80</accession>
<dbReference type="Gene3D" id="3.40.720.10">
    <property type="entry name" value="Alkaline Phosphatase, subunit A"/>
    <property type="match status" value="1"/>
</dbReference>
<proteinExistence type="inferred from homology"/>
<dbReference type="Gene3D" id="3.30.1120.10">
    <property type="match status" value="1"/>
</dbReference>
<evidence type="ECO:0000313" key="8">
    <source>
        <dbReference type="Proteomes" id="UP001501411"/>
    </source>
</evidence>
<feature type="domain" description="Sulfatase N-terminal" evidence="6">
    <location>
        <begin position="45"/>
        <end position="361"/>
    </location>
</feature>
<dbReference type="PROSITE" id="PS00523">
    <property type="entry name" value="SULFATASE_1"/>
    <property type="match status" value="1"/>
</dbReference>
<dbReference type="PANTHER" id="PTHR42693:SF33">
    <property type="entry name" value="ARYLSULFATASE"/>
    <property type="match status" value="1"/>
</dbReference>
<keyword evidence="5" id="KW-0472">Membrane</keyword>
<keyword evidence="3" id="KW-0378">Hydrolase</keyword>
<dbReference type="InterPro" id="IPR024607">
    <property type="entry name" value="Sulfatase_CS"/>
</dbReference>
<evidence type="ECO:0000259" key="6">
    <source>
        <dbReference type="Pfam" id="PF00884"/>
    </source>
</evidence>
<evidence type="ECO:0000313" key="7">
    <source>
        <dbReference type="EMBL" id="GAA4797408.1"/>
    </source>
</evidence>
<keyword evidence="5" id="KW-1133">Transmembrane helix</keyword>
<dbReference type="SUPFAM" id="SSF53649">
    <property type="entry name" value="Alkaline phosphatase-like"/>
    <property type="match status" value="1"/>
</dbReference>
<dbReference type="InterPro" id="IPR000917">
    <property type="entry name" value="Sulfatase_N"/>
</dbReference>
<keyword evidence="2" id="KW-0479">Metal-binding</keyword>
<name>A0ABP9BQ80_9SPHI</name>
<evidence type="ECO:0000256" key="2">
    <source>
        <dbReference type="ARBA" id="ARBA00022723"/>
    </source>
</evidence>
<keyword evidence="4" id="KW-0106">Calcium</keyword>
<dbReference type="Pfam" id="PF00884">
    <property type="entry name" value="Sulfatase"/>
    <property type="match status" value="1"/>
</dbReference>
<reference evidence="8" key="1">
    <citation type="journal article" date="2019" name="Int. J. Syst. Evol. Microbiol.">
        <title>The Global Catalogue of Microorganisms (GCM) 10K type strain sequencing project: providing services to taxonomists for standard genome sequencing and annotation.</title>
        <authorList>
            <consortium name="The Broad Institute Genomics Platform"/>
            <consortium name="The Broad Institute Genome Sequencing Center for Infectious Disease"/>
            <person name="Wu L."/>
            <person name="Ma J."/>
        </authorList>
    </citation>
    <scope>NUCLEOTIDE SEQUENCE [LARGE SCALE GENOMIC DNA]</scope>
    <source>
        <strain evidence="8">JCM 18200</strain>
    </source>
</reference>
<feature type="transmembrane region" description="Helical" evidence="5">
    <location>
        <begin position="12"/>
        <end position="35"/>
    </location>
</feature>
<protein>
    <submittedName>
        <fullName evidence="7">Sulfatase-like hydrolase/transferase</fullName>
    </submittedName>
</protein>
<gene>
    <name evidence="7" type="ORF">GCM10023231_27440</name>
</gene>
<sequence length="472" mass="53273">MNDTMNHYQLRHIICVGILISIFSFTMGLSMKAYADGPVKPSQQPNIIIILTDDMGFSDISAFGGNFVPTPNIDRMAKSGMKFTSYYSAAPICSPSRTGLLTGMYPARWNFSTFLDTKKHNLNAQQADFLDPKAPSIARFFKSAGYHTGHFGKWHMGGGRDVTNAPGFEQYGIDEHASTYESPDPDPLITATNWIWSKQDSIKRWDRTKYFVDKTLEFMKKHKGEPCFVNLWPDDMHTPWVPRTETEYTGKFPINPEQEEAFKLVLKEYDVQIGRLFDGLKELGLDENTIVIFTSDNGPLPSFRGSRAGGLRGSKLSLYEGGTRMPFLISWPGHVPAGKMDETSVIDAVDLIPTLAKMAGIKLPKDYKGDGVDRSALFSGKPSSRKQDMFWEYGRNDIAFAYPKGRDKSPNLAVRSGEWKLLMNHDGSDVELYNIAEDKNETQNRAAEQPKVVDKLKKRLLSWWESMPKRTN</sequence>
<dbReference type="InterPro" id="IPR017850">
    <property type="entry name" value="Alkaline_phosphatase_core_sf"/>
</dbReference>
<dbReference type="EMBL" id="BAABIQ010000038">
    <property type="protein sequence ID" value="GAA4797408.1"/>
    <property type="molecule type" value="Genomic_DNA"/>
</dbReference>
<dbReference type="PANTHER" id="PTHR42693">
    <property type="entry name" value="ARYLSULFATASE FAMILY MEMBER"/>
    <property type="match status" value="1"/>
</dbReference>
<evidence type="ECO:0000256" key="4">
    <source>
        <dbReference type="ARBA" id="ARBA00022837"/>
    </source>
</evidence>
<dbReference type="InterPro" id="IPR050738">
    <property type="entry name" value="Sulfatase"/>
</dbReference>
<evidence type="ECO:0000256" key="5">
    <source>
        <dbReference type="SAM" id="Phobius"/>
    </source>
</evidence>
<dbReference type="Proteomes" id="UP001501411">
    <property type="component" value="Unassembled WGS sequence"/>
</dbReference>
<keyword evidence="5" id="KW-0812">Transmembrane</keyword>